<evidence type="ECO:0000313" key="8">
    <source>
        <dbReference type="Proteomes" id="UP000824239"/>
    </source>
</evidence>
<keyword evidence="5 6" id="KW-0472">Membrane</keyword>
<evidence type="ECO:0000256" key="5">
    <source>
        <dbReference type="ARBA" id="ARBA00023136"/>
    </source>
</evidence>
<evidence type="ECO:0000256" key="2">
    <source>
        <dbReference type="ARBA" id="ARBA00022475"/>
    </source>
</evidence>
<organism evidence="7 8">
    <name type="scientific">Candidatus Avoscillospira avicola</name>
    <dbReference type="NCBI Taxonomy" id="2840706"/>
    <lineage>
        <taxon>Bacteria</taxon>
        <taxon>Bacillati</taxon>
        <taxon>Bacillota</taxon>
        <taxon>Clostridia</taxon>
        <taxon>Eubacteriales</taxon>
        <taxon>Oscillospiraceae</taxon>
        <taxon>Oscillospiraceae incertae sedis</taxon>
        <taxon>Candidatus Avoscillospira</taxon>
    </lineage>
</organism>
<dbReference type="PANTHER" id="PTHR47089">
    <property type="entry name" value="ABC TRANSPORTER, PERMEASE PROTEIN"/>
    <property type="match status" value="1"/>
</dbReference>
<evidence type="ECO:0000256" key="3">
    <source>
        <dbReference type="ARBA" id="ARBA00022692"/>
    </source>
</evidence>
<dbReference type="CDD" id="cd06580">
    <property type="entry name" value="TM_PBP1_transp_TpRbsC_like"/>
    <property type="match status" value="1"/>
</dbReference>
<evidence type="ECO:0000256" key="4">
    <source>
        <dbReference type="ARBA" id="ARBA00022989"/>
    </source>
</evidence>
<dbReference type="Pfam" id="PF02653">
    <property type="entry name" value="BPD_transp_2"/>
    <property type="match status" value="1"/>
</dbReference>
<proteinExistence type="predicted"/>
<feature type="transmembrane region" description="Helical" evidence="6">
    <location>
        <begin position="115"/>
        <end position="135"/>
    </location>
</feature>
<evidence type="ECO:0000256" key="1">
    <source>
        <dbReference type="ARBA" id="ARBA00004651"/>
    </source>
</evidence>
<feature type="transmembrane region" description="Helical" evidence="6">
    <location>
        <begin position="88"/>
        <end position="109"/>
    </location>
</feature>
<feature type="transmembrane region" description="Helical" evidence="6">
    <location>
        <begin position="232"/>
        <end position="254"/>
    </location>
</feature>
<dbReference type="AlphaFoldDB" id="A0A9D1APR4"/>
<keyword evidence="3 6" id="KW-0812">Transmembrane</keyword>
<gene>
    <name evidence="7" type="ORF">IAA53_00215</name>
</gene>
<feature type="transmembrane region" description="Helical" evidence="6">
    <location>
        <begin position="142"/>
        <end position="160"/>
    </location>
</feature>
<dbReference type="InterPro" id="IPR001851">
    <property type="entry name" value="ABC_transp_permease"/>
</dbReference>
<name>A0A9D1APR4_9FIRM</name>
<evidence type="ECO:0000313" key="7">
    <source>
        <dbReference type="EMBL" id="HIR49704.1"/>
    </source>
</evidence>
<reference evidence="7" key="1">
    <citation type="submission" date="2020-10" db="EMBL/GenBank/DDBJ databases">
        <authorList>
            <person name="Gilroy R."/>
        </authorList>
    </citation>
    <scope>NUCLEOTIDE SEQUENCE</scope>
    <source>
        <strain evidence="7">ChiBcec15-4380</strain>
    </source>
</reference>
<accession>A0A9D1APR4</accession>
<dbReference type="Proteomes" id="UP000824239">
    <property type="component" value="Unassembled WGS sequence"/>
</dbReference>
<dbReference type="GO" id="GO:0005886">
    <property type="term" value="C:plasma membrane"/>
    <property type="evidence" value="ECO:0007669"/>
    <property type="project" value="UniProtKB-SubCell"/>
</dbReference>
<feature type="transmembrane region" description="Helical" evidence="6">
    <location>
        <begin position="12"/>
        <end position="34"/>
    </location>
</feature>
<keyword evidence="4 6" id="KW-1133">Transmembrane helix</keyword>
<dbReference type="GO" id="GO:0022857">
    <property type="term" value="F:transmembrane transporter activity"/>
    <property type="evidence" value="ECO:0007669"/>
    <property type="project" value="InterPro"/>
</dbReference>
<comment type="subcellular location">
    <subcellularLocation>
        <location evidence="1">Cell membrane</location>
        <topology evidence="1">Multi-pass membrane protein</topology>
    </subcellularLocation>
</comment>
<keyword evidence="2" id="KW-1003">Cell membrane</keyword>
<feature type="transmembrane region" description="Helical" evidence="6">
    <location>
        <begin position="194"/>
        <end position="211"/>
    </location>
</feature>
<dbReference type="EMBL" id="DVHE01000002">
    <property type="protein sequence ID" value="HIR49704.1"/>
    <property type="molecule type" value="Genomic_DNA"/>
</dbReference>
<feature type="transmembrane region" description="Helical" evidence="6">
    <location>
        <begin position="321"/>
        <end position="340"/>
    </location>
</feature>
<dbReference type="PANTHER" id="PTHR47089:SF1">
    <property type="entry name" value="GUANOSINE ABC TRANSPORTER PERMEASE PROTEIN NUPP"/>
    <property type="match status" value="1"/>
</dbReference>
<feature type="transmembrane region" description="Helical" evidence="6">
    <location>
        <begin position="54"/>
        <end position="76"/>
    </location>
</feature>
<evidence type="ECO:0000256" key="6">
    <source>
        <dbReference type="SAM" id="Phobius"/>
    </source>
</evidence>
<reference evidence="7" key="2">
    <citation type="journal article" date="2021" name="PeerJ">
        <title>Extensive microbial diversity within the chicken gut microbiome revealed by metagenomics and culture.</title>
        <authorList>
            <person name="Gilroy R."/>
            <person name="Ravi A."/>
            <person name="Getino M."/>
            <person name="Pursley I."/>
            <person name="Horton D.L."/>
            <person name="Alikhan N.F."/>
            <person name="Baker D."/>
            <person name="Gharbi K."/>
            <person name="Hall N."/>
            <person name="Watson M."/>
            <person name="Adriaenssens E.M."/>
            <person name="Foster-Nyarko E."/>
            <person name="Jarju S."/>
            <person name="Secka A."/>
            <person name="Antonio M."/>
            <person name="Oren A."/>
            <person name="Chaudhuri R.R."/>
            <person name="La Ragione R."/>
            <person name="Hildebrand F."/>
            <person name="Pallen M.J."/>
        </authorList>
    </citation>
    <scope>NUCLEOTIDE SEQUENCE</scope>
    <source>
        <strain evidence="7">ChiBcec15-4380</strain>
    </source>
</reference>
<protein>
    <submittedName>
        <fullName evidence="7">ABC transporter permease</fullName>
    </submittedName>
</protein>
<sequence>MSNKQLNSLFSFVKTILAILIAMVVAFIIILVVSDGPAEALYSFLVGPLTTVRRFGNLLENTIPLIFVGLGVCLLWSTGMRTLSGEGTYYFGGLFAALITIKLTAISGYGLTLTATLGVIIVCGILALLPVVVNYKYGTDAFVVSLLFNYVMFYAGNYIFTNYLMDINSTSSGSYLLPESTFLPVLIPKTNVDASLIVALVMIILTWFFMYRTKWGHRIRLIGANREHARYIGINVFRMILLAQFLGGAMSGLGGGISMFGYNTRFAWFSLTNLGWDGIMVATLARYKPQYILLSALFLGYVRTGADIMNRSSDVPSEIVMIIQAIMILFIGATAFLSGTQQKLRVRYSMRRKAETAAKEG</sequence>
<comment type="caution">
    <text evidence="7">The sequence shown here is derived from an EMBL/GenBank/DDBJ whole genome shotgun (WGS) entry which is preliminary data.</text>
</comment>